<keyword evidence="5" id="KW-1185">Reference proteome</keyword>
<organism evidence="4 5">
    <name type="scientific">Methyloprofundus sedimenti</name>
    <dbReference type="NCBI Taxonomy" id="1420851"/>
    <lineage>
        <taxon>Bacteria</taxon>
        <taxon>Pseudomonadati</taxon>
        <taxon>Pseudomonadota</taxon>
        <taxon>Gammaproteobacteria</taxon>
        <taxon>Methylococcales</taxon>
        <taxon>Methylococcaceae</taxon>
        <taxon>Methyloprofundus</taxon>
    </lineage>
</organism>
<gene>
    <name evidence="4" type="ORF">AU255_03835</name>
</gene>
<dbReference type="GO" id="GO:0016740">
    <property type="term" value="F:transferase activity"/>
    <property type="evidence" value="ECO:0007669"/>
    <property type="project" value="UniProtKB-KW"/>
</dbReference>
<dbReference type="EMBL" id="LPUF01000001">
    <property type="protein sequence ID" value="OQK17038.1"/>
    <property type="molecule type" value="Genomic_DNA"/>
</dbReference>
<dbReference type="AlphaFoldDB" id="A0A1V8M6A9"/>
<dbReference type="SUPFAM" id="SSF53448">
    <property type="entry name" value="Nucleotide-diphospho-sugar transferases"/>
    <property type="match status" value="1"/>
</dbReference>
<evidence type="ECO:0000256" key="1">
    <source>
        <dbReference type="ARBA" id="ARBA00038494"/>
    </source>
</evidence>
<dbReference type="OrthoDB" id="9806824at2"/>
<evidence type="ECO:0000259" key="3">
    <source>
        <dbReference type="Pfam" id="PF00535"/>
    </source>
</evidence>
<evidence type="ECO:0000313" key="4">
    <source>
        <dbReference type="EMBL" id="OQK17038.1"/>
    </source>
</evidence>
<accession>A0A1V8M6A9</accession>
<dbReference type="Pfam" id="PF00535">
    <property type="entry name" value="Glycos_transf_2"/>
    <property type="match status" value="1"/>
</dbReference>
<protein>
    <submittedName>
        <fullName evidence="4">Glycosyl transferase</fullName>
    </submittedName>
</protein>
<evidence type="ECO:0000313" key="5">
    <source>
        <dbReference type="Proteomes" id="UP000191980"/>
    </source>
</evidence>
<keyword evidence="2" id="KW-0472">Membrane</keyword>
<comment type="caution">
    <text evidence="4">The sequence shown here is derived from an EMBL/GenBank/DDBJ whole genome shotgun (WGS) entry which is preliminary data.</text>
</comment>
<evidence type="ECO:0000256" key="2">
    <source>
        <dbReference type="SAM" id="Phobius"/>
    </source>
</evidence>
<dbReference type="InterPro" id="IPR001173">
    <property type="entry name" value="Glyco_trans_2-like"/>
</dbReference>
<proteinExistence type="inferred from homology"/>
<name>A0A1V8M6A9_9GAMM</name>
<sequence length="326" mass="37284">MTDRARIGAVVIGRNEGQRLVTCLQSLVNSLDYIVYVDSGSNDSSLHEAESLGVATISLNMSIPFTAARARNEGAQYLLSNFVELDYIQFIDSDCEIQPEWIVTAAHFLDEHADYAVACGRRRERFPEQSIYNQLCDIEWNTPVGDAFACGGDALIRVEAYKQVNGYRDDLIAGEEPEMCFRLRAKDWKIKRLDAEMTLHDAAMIKFSQWWKRTTRTGYAFTLGSSIHGKSEERYWVKETQRIMLWGLFLPVFIVVLAFVNPLFLFLYLIYFVQIVRVGLKRRDLGTIKFKWAASVVLGKIPEAIGLINCLLDRLRNITPNIIEYK</sequence>
<keyword evidence="2" id="KW-1133">Transmembrane helix</keyword>
<dbReference type="CDD" id="cd00761">
    <property type="entry name" value="Glyco_tranf_GTA_type"/>
    <property type="match status" value="1"/>
</dbReference>
<dbReference type="InterPro" id="IPR029044">
    <property type="entry name" value="Nucleotide-diphossugar_trans"/>
</dbReference>
<comment type="similarity">
    <text evidence="1">Belongs to the glycosyltransferase 2 family. WaaE/KdtX subfamily.</text>
</comment>
<dbReference type="PANTHER" id="PTHR43630:SF2">
    <property type="entry name" value="GLYCOSYLTRANSFERASE"/>
    <property type="match status" value="1"/>
</dbReference>
<feature type="transmembrane region" description="Helical" evidence="2">
    <location>
        <begin position="243"/>
        <end position="273"/>
    </location>
</feature>
<keyword evidence="4" id="KW-0808">Transferase</keyword>
<dbReference type="STRING" id="1420851.AU255_03835"/>
<keyword evidence="2" id="KW-0812">Transmembrane</keyword>
<dbReference type="PANTHER" id="PTHR43630">
    <property type="entry name" value="POLY-BETA-1,6-N-ACETYL-D-GLUCOSAMINE SYNTHASE"/>
    <property type="match status" value="1"/>
</dbReference>
<dbReference type="RefSeq" id="WP_080521655.1">
    <property type="nucleotide sequence ID" value="NZ_LPUF01000001.1"/>
</dbReference>
<dbReference type="Proteomes" id="UP000191980">
    <property type="component" value="Unassembled WGS sequence"/>
</dbReference>
<reference evidence="4 5" key="1">
    <citation type="submission" date="2015-12" db="EMBL/GenBank/DDBJ databases">
        <authorList>
            <person name="Shamseldin A."/>
            <person name="Moawad H."/>
            <person name="Abd El-Rahim W.M."/>
            <person name="Sadowsky M.J."/>
        </authorList>
    </citation>
    <scope>NUCLEOTIDE SEQUENCE [LARGE SCALE GENOMIC DNA]</scope>
    <source>
        <strain evidence="4 5">WF1</strain>
    </source>
</reference>
<feature type="domain" description="Glycosyltransferase 2-like" evidence="3">
    <location>
        <begin position="10"/>
        <end position="132"/>
    </location>
</feature>
<dbReference type="Gene3D" id="3.90.550.10">
    <property type="entry name" value="Spore Coat Polysaccharide Biosynthesis Protein SpsA, Chain A"/>
    <property type="match status" value="1"/>
</dbReference>